<evidence type="ECO:0000313" key="1">
    <source>
        <dbReference type="EMBL" id="AOV62245.1"/>
    </source>
</evidence>
<name>A0A1D8KU98_9CAUD</name>
<dbReference type="EMBL" id="KU686213">
    <property type="protein sequence ID" value="AOV62245.1"/>
    <property type="molecule type" value="Genomic_DNA"/>
</dbReference>
<proteinExistence type="predicted"/>
<dbReference type="Proteomes" id="UP000226384">
    <property type="component" value="Segment"/>
</dbReference>
<organism evidence="1 2">
    <name type="scientific">Synechococcus phage S-CAM7</name>
    <dbReference type="NCBI Taxonomy" id="1883368"/>
    <lineage>
        <taxon>Viruses</taxon>
        <taxon>Duplodnaviria</taxon>
        <taxon>Heunggongvirae</taxon>
        <taxon>Uroviricota</taxon>
        <taxon>Caudoviricetes</taxon>
        <taxon>Pantevenvirales</taxon>
        <taxon>Kyanoviridae</taxon>
        <taxon>Mazuvirus</taxon>
        <taxon>Mazuvirus scam7</taxon>
    </lineage>
</organism>
<reference evidence="1 2" key="1">
    <citation type="journal article" date="2016" name="Virology">
        <title>The genomic content and context of auxiliary metabolic genes in marine cyanomyoviruses.</title>
        <authorList>
            <person name="Crummett L.T."/>
            <person name="Puxty R.J."/>
            <person name="Weihe C."/>
            <person name="Marston M.F."/>
            <person name="Martiny J.B."/>
        </authorList>
    </citation>
    <scope>NUCLEOTIDE SEQUENCE [LARGE SCALE GENOMIC DNA]</scope>
    <source>
        <strain evidence="1">0910SB42</strain>
    </source>
</reference>
<gene>
    <name evidence="1" type="ORF">S420910_055</name>
</gene>
<evidence type="ECO:0000313" key="2">
    <source>
        <dbReference type="Proteomes" id="UP000226384"/>
    </source>
</evidence>
<accession>A0A1D8KU98</accession>
<sequence>MGGFRGVCHSKDCHITVHITHHLIYTTYINEPPMDFQFSLDLCRHIRDKWNSAKNKKVDKLHLPISEDLAIDLCSGYNNNTKFALFDAGCILAITLIGMGHEPSNIYVVESPEFDYHYSIAKDLSTKLGFSIIEYPLLQKPDFNMNFTATLGNPPYSGQLHLEFLLKCLEISDEVKLIHPSGWLTRSDRSIEKDVKNALDGRVKSLKIFNGVPVFNAEFQAPLVITEAVKSWDGPVTVTYDNTGNTYEIDSIWDFPTGYWEPTEINLTLRDLIFSEAKKSNLLSLRTSNINSVPLNLPTICGHPVVNDSKKLFGDDFHTFFYHNSNIYTHENNEGRFYSLKSEEERDNLVSYLKTKFARFALALNKATNRNNVIRYIENVPLPPLDVEWTDESVYEYYGLSSEQIDSIESFIPTYYK</sequence>
<protein>
    <submittedName>
        <fullName evidence="1">Uncharacterized protein</fullName>
    </submittedName>
</protein>